<dbReference type="InterPro" id="IPR000421">
    <property type="entry name" value="FA58C"/>
</dbReference>
<comment type="caution">
    <text evidence="5">The sequence shown here is derived from an EMBL/GenBank/DDBJ whole genome shotgun (WGS) entry which is preliminary data.</text>
</comment>
<dbReference type="SUPFAM" id="SSF49785">
    <property type="entry name" value="Galactose-binding domain-like"/>
    <property type="match status" value="2"/>
</dbReference>
<proteinExistence type="inferred from homology"/>
<dbReference type="PANTHER" id="PTHR43695">
    <property type="entry name" value="PUTATIVE (AFU_ORTHOLOGUE AFUA_2G17250)-RELATED"/>
    <property type="match status" value="1"/>
</dbReference>
<dbReference type="Gene3D" id="3.40.50.1110">
    <property type="entry name" value="SGNH hydrolase"/>
    <property type="match status" value="2"/>
</dbReference>
<dbReference type="InterPro" id="IPR037459">
    <property type="entry name" value="RhgT-like"/>
</dbReference>
<feature type="domain" description="F5/8 type C" evidence="4">
    <location>
        <begin position="20"/>
        <end position="164"/>
    </location>
</feature>
<keyword evidence="2" id="KW-0378">Hydrolase</keyword>
<evidence type="ECO:0000313" key="6">
    <source>
        <dbReference type="Proteomes" id="UP000342249"/>
    </source>
</evidence>
<protein>
    <recommendedName>
        <fullName evidence="4">F5/8 type C domain-containing protein</fullName>
    </recommendedName>
</protein>
<dbReference type="Pfam" id="PF00754">
    <property type="entry name" value="F5_F8_type_C"/>
    <property type="match status" value="1"/>
</dbReference>
<evidence type="ECO:0000256" key="3">
    <source>
        <dbReference type="ARBA" id="ARBA00023295"/>
    </source>
</evidence>
<dbReference type="InterPro" id="IPR049033">
    <property type="entry name" value="AGA-YXIM_GBD"/>
</dbReference>
<evidence type="ECO:0000256" key="2">
    <source>
        <dbReference type="ARBA" id="ARBA00022801"/>
    </source>
</evidence>
<reference evidence="5 6" key="1">
    <citation type="journal article" date="2019" name="Lett. Appl. Microbiol.">
        <title>A case of 'blown pack' spoilage of vacuum-packaged pork likely associated with Clostridium estertheticum in Canada.</title>
        <authorList>
            <person name="Zhang P."/>
            <person name="Ward P."/>
            <person name="McMullen L.M."/>
            <person name="Yang X."/>
        </authorList>
    </citation>
    <scope>NUCLEOTIDE SEQUENCE [LARGE SCALE GENOMIC DNA]</scope>
    <source>
        <strain evidence="5 6">MA19</strain>
    </source>
</reference>
<sequence>MIQSRGKSKKLFSIILIVMFIATSLFVSPQKVYASSNIAMGKTSTSDSELLGHGASNGNDGKQSTYWSAADTSDKHYWKVDLGGLYELKETEVKWQKNTVYKYRVETSTDNLHWTLRIDKSNNTSTIQKQKDIFNGLARYVKIIILDVPSNDYASICDFKVSGSAFKNNSPTMVYIAGDSTAQTYGTSFAPQTGWGQCIEKYFSREVMFDNRAIGGRSSKSFILEGRLDDILSVIRPKDYLFIQFGHNDASYIPARHTDPYTTYKDYLKQYITKSRDIGAIPILITPVARLNYKNGVFVNDFPDYVIAMKQVAIETNTPIIDMMNTCIDYYTSVGYDTVFPNYLVSSNGTDYTHFTQAGANMIAGMTTQKIKALNIPISKYVKNLNPNEKQINYKFDFGSVAEPGYTNVSASLEYNPSVGYGFNTPVNMKNVTAAGSGAGSDAVQFLTFGTKSSNTFNVDLPNGLYEVAVTLGDTTRTSVAAEGVYQVMNMTGNGATDKFQIPITDGQLNILVTEGKAGKAFTLSALEITKISDKSKTNKTIYISGDSTVCNYYPIDTSLQCGWGQMLPQFLSNKEYQIRDMATGGQFARGFRDDGQFESIMKYIKKGDCFILEFGINDSKYETEAEFKEIMRDMIKQVKGKGAKVVLVTSQGKATDFDLNNVHSAVDKWYRHSTVALADEEKVPLIDLNILSSKYYTSIGQEATAKLFMSDSLHPNRAGAIKLASIVASELKK</sequence>
<keyword evidence="3" id="KW-0326">Glycosidase</keyword>
<dbReference type="GO" id="GO:0016788">
    <property type="term" value="F:hydrolase activity, acting on ester bonds"/>
    <property type="evidence" value="ECO:0007669"/>
    <property type="project" value="InterPro"/>
</dbReference>
<evidence type="ECO:0000259" key="4">
    <source>
        <dbReference type="PROSITE" id="PS50022"/>
    </source>
</evidence>
<dbReference type="EMBL" id="SPSF01000018">
    <property type="protein sequence ID" value="MPQ62084.1"/>
    <property type="molecule type" value="Genomic_DNA"/>
</dbReference>
<dbReference type="Gene3D" id="2.60.120.430">
    <property type="entry name" value="Galactose-binding lectin"/>
    <property type="match status" value="1"/>
</dbReference>
<dbReference type="CDD" id="cd01821">
    <property type="entry name" value="Rhamnogalacturan_acetylesterase_like"/>
    <property type="match status" value="2"/>
</dbReference>
<dbReference type="RefSeq" id="WP_152751936.1">
    <property type="nucleotide sequence ID" value="NZ_SPSE01000020.1"/>
</dbReference>
<dbReference type="InterPro" id="IPR036514">
    <property type="entry name" value="SGNH_hydro_sf"/>
</dbReference>
<dbReference type="SUPFAM" id="SSF52266">
    <property type="entry name" value="SGNH hydrolase"/>
    <property type="match status" value="2"/>
</dbReference>
<dbReference type="Proteomes" id="UP000342249">
    <property type="component" value="Unassembled WGS sequence"/>
</dbReference>
<dbReference type="PANTHER" id="PTHR43695:SF1">
    <property type="entry name" value="RHAMNOGALACTURONAN ACETYLESTERASE"/>
    <property type="match status" value="1"/>
</dbReference>
<name>A0A5N7J015_9CLOT</name>
<dbReference type="PROSITE" id="PS50022">
    <property type="entry name" value="FA58C_3"/>
    <property type="match status" value="1"/>
</dbReference>
<dbReference type="Gene3D" id="2.60.120.260">
    <property type="entry name" value="Galactose-binding domain-like"/>
    <property type="match status" value="1"/>
</dbReference>
<gene>
    <name evidence="5" type="ORF">E4V82_08155</name>
</gene>
<accession>A0A5N7J015</accession>
<evidence type="ECO:0000313" key="5">
    <source>
        <dbReference type="EMBL" id="MPQ62084.1"/>
    </source>
</evidence>
<dbReference type="Pfam" id="PF13472">
    <property type="entry name" value="Lipase_GDSL_2"/>
    <property type="match status" value="1"/>
</dbReference>
<dbReference type="GO" id="GO:0016798">
    <property type="term" value="F:hydrolase activity, acting on glycosyl bonds"/>
    <property type="evidence" value="ECO:0007669"/>
    <property type="project" value="UniProtKB-KW"/>
</dbReference>
<dbReference type="InterPro" id="IPR001087">
    <property type="entry name" value="GDSL"/>
</dbReference>
<evidence type="ECO:0000256" key="1">
    <source>
        <dbReference type="ARBA" id="ARBA00008668"/>
    </source>
</evidence>
<dbReference type="InterPro" id="IPR008979">
    <property type="entry name" value="Galactose-bd-like_sf"/>
</dbReference>
<dbReference type="InterPro" id="IPR013830">
    <property type="entry name" value="SGNH_hydro"/>
</dbReference>
<dbReference type="Pfam" id="PF00657">
    <property type="entry name" value="Lipase_GDSL"/>
    <property type="match status" value="1"/>
</dbReference>
<dbReference type="AlphaFoldDB" id="A0A5N7J015"/>
<comment type="similarity">
    <text evidence="1">Belongs to the 'GDSL' lipolytic enzyme family.</text>
</comment>
<dbReference type="Pfam" id="PF21254">
    <property type="entry name" value="AGA-YXIM_GBD"/>
    <property type="match status" value="1"/>
</dbReference>
<organism evidence="5 6">
    <name type="scientific">Clostridium estertheticum</name>
    <dbReference type="NCBI Taxonomy" id="238834"/>
    <lineage>
        <taxon>Bacteria</taxon>
        <taxon>Bacillati</taxon>
        <taxon>Bacillota</taxon>
        <taxon>Clostridia</taxon>
        <taxon>Eubacteriales</taxon>
        <taxon>Clostridiaceae</taxon>
        <taxon>Clostridium</taxon>
    </lineage>
</organism>